<organism evidence="4 6">
    <name type="scientific">Halteria grandinella</name>
    <dbReference type="NCBI Taxonomy" id="5974"/>
    <lineage>
        <taxon>Eukaryota</taxon>
        <taxon>Sar</taxon>
        <taxon>Alveolata</taxon>
        <taxon>Ciliophora</taxon>
        <taxon>Intramacronucleata</taxon>
        <taxon>Spirotrichea</taxon>
        <taxon>Stichotrichia</taxon>
        <taxon>Sporadotrichida</taxon>
        <taxon>Halteriidae</taxon>
        <taxon>Halteria</taxon>
    </lineage>
</organism>
<dbReference type="EMBL" id="RRYP01002336">
    <property type="protein sequence ID" value="TNV84884.1"/>
    <property type="molecule type" value="Genomic_DNA"/>
</dbReference>
<proteinExistence type="inferred from homology"/>
<protein>
    <submittedName>
        <fullName evidence="4">Uncharacterized protein</fullName>
    </submittedName>
</protein>
<evidence type="ECO:0000313" key="4">
    <source>
        <dbReference type="EMBL" id="TNV84884.1"/>
    </source>
</evidence>
<sequence length="84" mass="9795">MTLGYPKDKTDDRDCCAPKTDETEWQALQKAPDSEYLLKTILPVLYQGFQVVDLQRPNDPLEFLAAYLLRHQDKIRFKAPQVKK</sequence>
<name>A0A8J8P2J1_HALGN</name>
<dbReference type="Pfam" id="PF05186">
    <property type="entry name" value="Dpy-30"/>
    <property type="match status" value="1"/>
</dbReference>
<comment type="subcellular location">
    <subcellularLocation>
        <location evidence="1">Nucleus</location>
    </subcellularLocation>
</comment>
<dbReference type="Proteomes" id="UP000785679">
    <property type="component" value="Unassembled WGS sequence"/>
</dbReference>
<evidence type="ECO:0000256" key="3">
    <source>
        <dbReference type="ARBA" id="ARBA00023242"/>
    </source>
</evidence>
<comment type="caution">
    <text evidence="4">The sequence shown here is derived from an EMBL/GenBank/DDBJ whole genome shotgun (WGS) entry which is preliminary data.</text>
</comment>
<dbReference type="Gene3D" id="1.20.890.10">
    <property type="entry name" value="cAMP-dependent protein kinase regulatory subunit, dimerization-anchoring domain"/>
    <property type="match status" value="1"/>
</dbReference>
<accession>A0A8J8P2J1</accession>
<keyword evidence="3" id="KW-0539">Nucleus</keyword>
<evidence type="ECO:0000313" key="5">
    <source>
        <dbReference type="EMBL" id="TNV84911.1"/>
    </source>
</evidence>
<dbReference type="GO" id="GO:0005634">
    <property type="term" value="C:nucleus"/>
    <property type="evidence" value="ECO:0007669"/>
    <property type="project" value="UniProtKB-SubCell"/>
</dbReference>
<dbReference type="AlphaFoldDB" id="A0A8J8P2J1"/>
<evidence type="ECO:0000256" key="1">
    <source>
        <dbReference type="ARBA" id="ARBA00004123"/>
    </source>
</evidence>
<dbReference type="InterPro" id="IPR007858">
    <property type="entry name" value="Dpy-30_motif"/>
</dbReference>
<gene>
    <name evidence="5" type="ORF">FGO68_gene17747</name>
    <name evidence="4" type="ORF">FGO68_gene8726</name>
</gene>
<dbReference type="InterPro" id="IPR049629">
    <property type="entry name" value="DPY30_SDC1_DD"/>
</dbReference>
<reference evidence="4" key="1">
    <citation type="submission" date="2019-06" db="EMBL/GenBank/DDBJ databases">
        <authorList>
            <person name="Zheng W."/>
        </authorList>
    </citation>
    <scope>NUCLEOTIDE SEQUENCE</scope>
    <source>
        <strain evidence="4">QDHG01</strain>
    </source>
</reference>
<keyword evidence="6" id="KW-1185">Reference proteome</keyword>
<evidence type="ECO:0000256" key="2">
    <source>
        <dbReference type="ARBA" id="ARBA00010849"/>
    </source>
</evidence>
<dbReference type="CDD" id="cd22965">
    <property type="entry name" value="DD_DPY30_SDC1"/>
    <property type="match status" value="1"/>
</dbReference>
<evidence type="ECO:0000313" key="6">
    <source>
        <dbReference type="Proteomes" id="UP000785679"/>
    </source>
</evidence>
<dbReference type="OrthoDB" id="417678at2759"/>
<comment type="similarity">
    <text evidence="2">Belongs to the dpy-30 family.</text>
</comment>
<dbReference type="EMBL" id="RRYP01002316">
    <property type="protein sequence ID" value="TNV84911.1"/>
    <property type="molecule type" value="Genomic_DNA"/>
</dbReference>